<evidence type="ECO:0000313" key="1">
    <source>
        <dbReference type="EMBL" id="EXU98309.1"/>
    </source>
</evidence>
<protein>
    <submittedName>
        <fullName evidence="1">Glycosyl transferase GT-A type structural fold protein</fullName>
    </submittedName>
</protein>
<gene>
    <name evidence="1" type="ORF">X797_008486</name>
</gene>
<dbReference type="Proteomes" id="UP000030151">
    <property type="component" value="Unassembled WGS sequence"/>
</dbReference>
<dbReference type="HOGENOM" id="CLU_1835626_0_0_1"/>
<dbReference type="GO" id="GO:0016740">
    <property type="term" value="F:transferase activity"/>
    <property type="evidence" value="ECO:0007669"/>
    <property type="project" value="UniProtKB-KW"/>
</dbReference>
<organism evidence="1 2">
    <name type="scientific">Metarhizium robertsii</name>
    <dbReference type="NCBI Taxonomy" id="568076"/>
    <lineage>
        <taxon>Eukaryota</taxon>
        <taxon>Fungi</taxon>
        <taxon>Dikarya</taxon>
        <taxon>Ascomycota</taxon>
        <taxon>Pezizomycotina</taxon>
        <taxon>Sordariomycetes</taxon>
        <taxon>Hypocreomycetidae</taxon>
        <taxon>Hypocreales</taxon>
        <taxon>Clavicipitaceae</taxon>
        <taxon>Metarhizium</taxon>
    </lineage>
</organism>
<reference evidence="1 2" key="1">
    <citation type="submission" date="2014-02" db="EMBL/GenBank/DDBJ databases">
        <title>The genome sequence of the entomopathogenic fungus Metarhizium robertsii ARSEF 2575.</title>
        <authorList>
            <person name="Giuliano Garisto Donzelli B."/>
            <person name="Roe B.A."/>
            <person name="Macmil S.L."/>
            <person name="Krasnoff S.B."/>
            <person name="Gibson D.M."/>
        </authorList>
    </citation>
    <scope>NUCLEOTIDE SEQUENCE [LARGE SCALE GENOMIC DNA]</scope>
    <source>
        <strain evidence="1 2">ARSEF 2575</strain>
    </source>
</reference>
<evidence type="ECO:0000313" key="2">
    <source>
        <dbReference type="Proteomes" id="UP000030151"/>
    </source>
</evidence>
<name>A0A0A1URF1_9HYPO</name>
<sequence length="140" mass="15967">MEKHPRIGRLQTQFAGMPAAGSFTRLLQFGMLHNVPVHNVGILKFCWTHNAITRIGAFRRHRMLPVQTESSETNPPTLLGILRREHRWYQGIMRYCFLLKEPGLQSVSRFQVCQILASFLGSASGVLWMLAASPRHVGWI</sequence>
<comment type="caution">
    <text evidence="1">The sequence shown here is derived from an EMBL/GenBank/DDBJ whole genome shotgun (WGS) entry which is preliminary data.</text>
</comment>
<proteinExistence type="predicted"/>
<dbReference type="EMBL" id="JELW01000027">
    <property type="protein sequence ID" value="EXU98309.1"/>
    <property type="molecule type" value="Genomic_DNA"/>
</dbReference>
<dbReference type="AlphaFoldDB" id="A0A0A1URF1"/>
<accession>A0A0A1URF1</accession>
<keyword evidence="1" id="KW-0808">Transferase</keyword>